<dbReference type="GO" id="GO:0070180">
    <property type="term" value="F:large ribosomal subunit rRNA binding"/>
    <property type="evidence" value="ECO:0007669"/>
    <property type="project" value="TreeGrafter"/>
</dbReference>
<organism evidence="8">
    <name type="scientific">Schistocephalus solidus</name>
    <name type="common">Tapeworm</name>
    <dbReference type="NCBI Taxonomy" id="70667"/>
    <lineage>
        <taxon>Eukaryota</taxon>
        <taxon>Metazoa</taxon>
        <taxon>Spiralia</taxon>
        <taxon>Lophotrochozoa</taxon>
        <taxon>Platyhelminthes</taxon>
        <taxon>Cestoda</taxon>
        <taxon>Eucestoda</taxon>
        <taxon>Diphyllobothriidea</taxon>
        <taxon>Diphyllobothriidae</taxon>
        <taxon>Schistocephalus</taxon>
    </lineage>
</organism>
<dbReference type="GO" id="GO:0005762">
    <property type="term" value="C:mitochondrial large ribosomal subunit"/>
    <property type="evidence" value="ECO:0007669"/>
    <property type="project" value="TreeGrafter"/>
</dbReference>
<accession>A0A0V0J2F7</accession>
<dbReference type="InterPro" id="IPR020784">
    <property type="entry name" value="Ribosomal_uL11_N"/>
</dbReference>
<evidence type="ECO:0000259" key="7">
    <source>
        <dbReference type="Pfam" id="PF03946"/>
    </source>
</evidence>
<comment type="subunit">
    <text evidence="4">Component of the mitochondrial ribosome large subunit (39S) which comprises a 16S rRNA and about 50 distinct proteins.</text>
</comment>
<dbReference type="EMBL" id="GEEE01015095">
    <property type="protein sequence ID" value="JAP48130.1"/>
    <property type="molecule type" value="Transcribed_RNA"/>
</dbReference>
<protein>
    <recommendedName>
        <fullName evidence="5">Large ribosomal subunit protein uL11m</fullName>
    </recommendedName>
    <alternativeName>
        <fullName evidence="6">39S ribosomal protein L11, mitochondrial</fullName>
    </alternativeName>
</protein>
<evidence type="ECO:0000256" key="6">
    <source>
        <dbReference type="ARBA" id="ARBA00041455"/>
    </source>
</evidence>
<evidence type="ECO:0000256" key="4">
    <source>
        <dbReference type="ARBA" id="ARBA00038782"/>
    </source>
</evidence>
<dbReference type="GO" id="GO:0006412">
    <property type="term" value="P:translation"/>
    <property type="evidence" value="ECO:0007669"/>
    <property type="project" value="InterPro"/>
</dbReference>
<evidence type="ECO:0000256" key="5">
    <source>
        <dbReference type="ARBA" id="ARBA00040104"/>
    </source>
</evidence>
<dbReference type="EMBL" id="GEEE01003440">
    <property type="protein sequence ID" value="JAP59785.1"/>
    <property type="molecule type" value="Transcribed_RNA"/>
</dbReference>
<reference evidence="8" key="1">
    <citation type="submission" date="2016-01" db="EMBL/GenBank/DDBJ databases">
        <title>Reference transcriptome for the parasite Schistocephalus solidus: insights into the molecular evolution of parasitism.</title>
        <authorList>
            <person name="Hebert F.O."/>
            <person name="Grambauer S."/>
            <person name="Barber I."/>
            <person name="Landry C.R."/>
            <person name="Aubin-Horth N."/>
        </authorList>
    </citation>
    <scope>NUCLEOTIDE SEQUENCE</scope>
</reference>
<dbReference type="Pfam" id="PF03946">
    <property type="entry name" value="Ribosomal_L11_N"/>
    <property type="match status" value="1"/>
</dbReference>
<dbReference type="InterPro" id="IPR036796">
    <property type="entry name" value="Ribosomal_uL11_N_sf"/>
</dbReference>
<gene>
    <name evidence="8" type="primary">RM11</name>
    <name evidence="8" type="ORF">TR96077</name>
</gene>
<dbReference type="Gene3D" id="3.30.1550.10">
    <property type="entry name" value="Ribosomal protein L11/L12, N-terminal domain"/>
    <property type="match status" value="1"/>
</dbReference>
<comment type="similarity">
    <text evidence="1">Belongs to the universal ribosomal protein uL11 family.</text>
</comment>
<sequence>MAARAATKMSKKAKAAVDMSKHPPFMHMFIPAQQAKPAPPLGPQLGKRNINIANFCKDFNERTKHIKEGVPVPCSIHINVSRFILSVCITLPTPSLAGSFLQFANVASPLLLLASLGCRLQKGCSHSRNRSRRPADSEAHL</sequence>
<name>A0A0V0J2F7_SCHSO</name>
<evidence type="ECO:0000256" key="1">
    <source>
        <dbReference type="ARBA" id="ARBA00010537"/>
    </source>
</evidence>
<dbReference type="PANTHER" id="PTHR11661:SF1">
    <property type="entry name" value="LARGE RIBOSOMAL SUBUNIT PROTEIN UL11M"/>
    <property type="match status" value="1"/>
</dbReference>
<evidence type="ECO:0000313" key="8">
    <source>
        <dbReference type="EMBL" id="JAP59785.1"/>
    </source>
</evidence>
<dbReference type="SMART" id="SM00649">
    <property type="entry name" value="RL11"/>
    <property type="match status" value="1"/>
</dbReference>
<dbReference type="GO" id="GO:0003735">
    <property type="term" value="F:structural constituent of ribosome"/>
    <property type="evidence" value="ECO:0007669"/>
    <property type="project" value="InterPro"/>
</dbReference>
<keyword evidence="2 8" id="KW-0689">Ribosomal protein</keyword>
<evidence type="ECO:0000256" key="2">
    <source>
        <dbReference type="ARBA" id="ARBA00022980"/>
    </source>
</evidence>
<dbReference type="PANTHER" id="PTHR11661">
    <property type="entry name" value="60S RIBOSOMAL PROTEIN L12"/>
    <property type="match status" value="1"/>
</dbReference>
<dbReference type="InterPro" id="IPR000911">
    <property type="entry name" value="Ribosomal_uL11"/>
</dbReference>
<keyword evidence="3" id="KW-0687">Ribonucleoprotein</keyword>
<dbReference type="AlphaFoldDB" id="A0A0V0J2F7"/>
<proteinExistence type="inferred from homology"/>
<feature type="domain" description="Large ribosomal subunit protein uL11 N-terminal" evidence="7">
    <location>
        <begin position="27"/>
        <end position="80"/>
    </location>
</feature>
<evidence type="ECO:0000256" key="3">
    <source>
        <dbReference type="ARBA" id="ARBA00023274"/>
    </source>
</evidence>
<dbReference type="SUPFAM" id="SSF54747">
    <property type="entry name" value="Ribosomal L11/L12e N-terminal domain"/>
    <property type="match status" value="1"/>
</dbReference>